<proteinExistence type="predicted"/>
<dbReference type="Proteomes" id="UP001194468">
    <property type="component" value="Unassembled WGS sequence"/>
</dbReference>
<dbReference type="EMBL" id="WHUW01000014">
    <property type="protein sequence ID" value="KAF8439442.1"/>
    <property type="molecule type" value="Genomic_DNA"/>
</dbReference>
<gene>
    <name evidence="1" type="ORF">L210DRAFT_981816</name>
</gene>
<evidence type="ECO:0000313" key="2">
    <source>
        <dbReference type="Proteomes" id="UP001194468"/>
    </source>
</evidence>
<dbReference type="AlphaFoldDB" id="A0AAD4BTC6"/>
<keyword evidence="2" id="KW-1185">Reference proteome</keyword>
<protein>
    <submittedName>
        <fullName evidence="1">Uncharacterized protein</fullName>
    </submittedName>
</protein>
<organism evidence="1 2">
    <name type="scientific">Boletus edulis BED1</name>
    <dbReference type="NCBI Taxonomy" id="1328754"/>
    <lineage>
        <taxon>Eukaryota</taxon>
        <taxon>Fungi</taxon>
        <taxon>Dikarya</taxon>
        <taxon>Basidiomycota</taxon>
        <taxon>Agaricomycotina</taxon>
        <taxon>Agaricomycetes</taxon>
        <taxon>Agaricomycetidae</taxon>
        <taxon>Boletales</taxon>
        <taxon>Boletineae</taxon>
        <taxon>Boletaceae</taxon>
        <taxon>Boletoideae</taxon>
        <taxon>Boletus</taxon>
    </lineage>
</organism>
<accession>A0AAD4BTC6</accession>
<comment type="caution">
    <text evidence="1">The sequence shown here is derived from an EMBL/GenBank/DDBJ whole genome shotgun (WGS) entry which is preliminary data.</text>
</comment>
<evidence type="ECO:0000313" key="1">
    <source>
        <dbReference type="EMBL" id="KAF8439442.1"/>
    </source>
</evidence>
<name>A0AAD4BTC6_BOLED</name>
<reference evidence="1" key="1">
    <citation type="submission" date="2019-10" db="EMBL/GenBank/DDBJ databases">
        <authorList>
            <consortium name="DOE Joint Genome Institute"/>
            <person name="Kuo A."/>
            <person name="Miyauchi S."/>
            <person name="Kiss E."/>
            <person name="Drula E."/>
            <person name="Kohler A."/>
            <person name="Sanchez-Garcia M."/>
            <person name="Andreopoulos B."/>
            <person name="Barry K.W."/>
            <person name="Bonito G."/>
            <person name="Buee M."/>
            <person name="Carver A."/>
            <person name="Chen C."/>
            <person name="Cichocki N."/>
            <person name="Clum A."/>
            <person name="Culley D."/>
            <person name="Crous P.W."/>
            <person name="Fauchery L."/>
            <person name="Girlanda M."/>
            <person name="Hayes R."/>
            <person name="Keri Z."/>
            <person name="LaButti K."/>
            <person name="Lipzen A."/>
            <person name="Lombard V."/>
            <person name="Magnuson J."/>
            <person name="Maillard F."/>
            <person name="Morin E."/>
            <person name="Murat C."/>
            <person name="Nolan M."/>
            <person name="Ohm R."/>
            <person name="Pangilinan J."/>
            <person name="Pereira M."/>
            <person name="Perotto S."/>
            <person name="Peter M."/>
            <person name="Riley R."/>
            <person name="Sitrit Y."/>
            <person name="Stielow B."/>
            <person name="Szollosi G."/>
            <person name="Zifcakova L."/>
            <person name="Stursova M."/>
            <person name="Spatafora J.W."/>
            <person name="Tedersoo L."/>
            <person name="Vaario L.-M."/>
            <person name="Yamada A."/>
            <person name="Yan M."/>
            <person name="Wang P."/>
            <person name="Xu J."/>
            <person name="Bruns T."/>
            <person name="Baldrian P."/>
            <person name="Vilgalys R."/>
            <person name="Henrissat B."/>
            <person name="Grigoriev I.V."/>
            <person name="Hibbett D."/>
            <person name="Nagy L.G."/>
            <person name="Martin F.M."/>
        </authorList>
    </citation>
    <scope>NUCLEOTIDE SEQUENCE</scope>
    <source>
        <strain evidence="1">BED1</strain>
    </source>
</reference>
<reference evidence="1" key="2">
    <citation type="journal article" date="2020" name="Nat. Commun.">
        <title>Large-scale genome sequencing of mycorrhizal fungi provides insights into the early evolution of symbiotic traits.</title>
        <authorList>
            <person name="Miyauchi S."/>
            <person name="Kiss E."/>
            <person name="Kuo A."/>
            <person name="Drula E."/>
            <person name="Kohler A."/>
            <person name="Sanchez-Garcia M."/>
            <person name="Morin E."/>
            <person name="Andreopoulos B."/>
            <person name="Barry K.W."/>
            <person name="Bonito G."/>
            <person name="Buee M."/>
            <person name="Carver A."/>
            <person name="Chen C."/>
            <person name="Cichocki N."/>
            <person name="Clum A."/>
            <person name="Culley D."/>
            <person name="Crous P.W."/>
            <person name="Fauchery L."/>
            <person name="Girlanda M."/>
            <person name="Hayes R.D."/>
            <person name="Keri Z."/>
            <person name="LaButti K."/>
            <person name="Lipzen A."/>
            <person name="Lombard V."/>
            <person name="Magnuson J."/>
            <person name="Maillard F."/>
            <person name="Murat C."/>
            <person name="Nolan M."/>
            <person name="Ohm R.A."/>
            <person name="Pangilinan J."/>
            <person name="Pereira M.F."/>
            <person name="Perotto S."/>
            <person name="Peter M."/>
            <person name="Pfister S."/>
            <person name="Riley R."/>
            <person name="Sitrit Y."/>
            <person name="Stielow J.B."/>
            <person name="Szollosi G."/>
            <person name="Zifcakova L."/>
            <person name="Stursova M."/>
            <person name="Spatafora J.W."/>
            <person name="Tedersoo L."/>
            <person name="Vaario L.M."/>
            <person name="Yamada A."/>
            <person name="Yan M."/>
            <person name="Wang P."/>
            <person name="Xu J."/>
            <person name="Bruns T."/>
            <person name="Baldrian P."/>
            <person name="Vilgalys R."/>
            <person name="Dunand C."/>
            <person name="Henrissat B."/>
            <person name="Grigoriev I.V."/>
            <person name="Hibbett D."/>
            <person name="Nagy L.G."/>
            <person name="Martin F.M."/>
        </authorList>
    </citation>
    <scope>NUCLEOTIDE SEQUENCE</scope>
    <source>
        <strain evidence="1">BED1</strain>
    </source>
</reference>
<sequence length="177" mass="19934">MAFSNLHRIDINVFWFVELTNEELLRLASVWPRLEELLINENSGWSAGGITLNGLVQLLQTSRFLRKVALTINMHSFMDFNQLTAILGLTLPPTFSLNVLDSLIDEDSVPTMATLLACIASDSDLSLWVFCMDTAPDHCACWHGAFQRAQVALGQEYSLFTEIDCPHHRLYRFSGNA</sequence>